<keyword evidence="2" id="KW-1185">Reference proteome</keyword>
<organism evidence="1 2">
    <name type="scientific">Poecilia formosa</name>
    <name type="common">Amazon molly</name>
    <name type="synonym">Limia formosa</name>
    <dbReference type="NCBI Taxonomy" id="48698"/>
    <lineage>
        <taxon>Eukaryota</taxon>
        <taxon>Metazoa</taxon>
        <taxon>Chordata</taxon>
        <taxon>Craniata</taxon>
        <taxon>Vertebrata</taxon>
        <taxon>Euteleostomi</taxon>
        <taxon>Actinopterygii</taxon>
        <taxon>Neopterygii</taxon>
        <taxon>Teleostei</taxon>
        <taxon>Neoteleostei</taxon>
        <taxon>Acanthomorphata</taxon>
        <taxon>Ovalentaria</taxon>
        <taxon>Atherinomorphae</taxon>
        <taxon>Cyprinodontiformes</taxon>
        <taxon>Poeciliidae</taxon>
        <taxon>Poeciliinae</taxon>
        <taxon>Poecilia</taxon>
    </lineage>
</organism>
<dbReference type="Ensembl" id="ENSPFOT00000021971.1">
    <property type="protein sequence ID" value="ENSPFOP00000026398.1"/>
    <property type="gene ID" value="ENSPFOG00000024106.1"/>
</dbReference>
<proteinExistence type="predicted"/>
<dbReference type="SUPFAM" id="SSF48726">
    <property type="entry name" value="Immunoglobulin"/>
    <property type="match status" value="1"/>
</dbReference>
<evidence type="ECO:0000313" key="2">
    <source>
        <dbReference type="Proteomes" id="UP000028760"/>
    </source>
</evidence>
<accession>A0A096M4Q7</accession>
<dbReference type="InterPro" id="IPR013783">
    <property type="entry name" value="Ig-like_fold"/>
</dbReference>
<name>A0A096M4Q7_POEFO</name>
<protein>
    <recommendedName>
        <fullName evidence="3">Ig-like domain-containing protein</fullName>
    </recommendedName>
</protein>
<reference evidence="2" key="1">
    <citation type="submission" date="2013-10" db="EMBL/GenBank/DDBJ databases">
        <authorList>
            <person name="Schartl M."/>
            <person name="Warren W."/>
        </authorList>
    </citation>
    <scope>NUCLEOTIDE SEQUENCE [LARGE SCALE GENOMIC DNA]</scope>
    <source>
        <strain evidence="2">female</strain>
    </source>
</reference>
<dbReference type="EMBL" id="AYCK01025401">
    <property type="status" value="NOT_ANNOTATED_CDS"/>
    <property type="molecule type" value="Genomic_DNA"/>
</dbReference>
<dbReference type="GeneTree" id="ENSGT00770000121701"/>
<evidence type="ECO:0000313" key="1">
    <source>
        <dbReference type="Ensembl" id="ENSPFOP00000026398.1"/>
    </source>
</evidence>
<sequence length="145" mass="16818">CVVISSFCLFLTPAGKSLPTLNETLDVYEAEEHSNATLTWIRPDPNATPPDWLYIDLSSMEPLRRIYRFDSRVQPETYTDDEFKGRLHCDPQLVGNGRIRCLLTDVRLSDAGRYQWYVVTDGGRNRRNWELVVRDFEVAVFPMQC</sequence>
<dbReference type="Proteomes" id="UP000028760">
    <property type="component" value="Unassembled WGS sequence"/>
</dbReference>
<dbReference type="AlphaFoldDB" id="A0A096M4Q7"/>
<reference evidence="1" key="3">
    <citation type="submission" date="2025-09" db="UniProtKB">
        <authorList>
            <consortium name="Ensembl"/>
        </authorList>
    </citation>
    <scope>IDENTIFICATION</scope>
</reference>
<evidence type="ECO:0008006" key="3">
    <source>
        <dbReference type="Google" id="ProtNLM"/>
    </source>
</evidence>
<dbReference type="Gene3D" id="2.60.40.10">
    <property type="entry name" value="Immunoglobulins"/>
    <property type="match status" value="1"/>
</dbReference>
<dbReference type="OMA" id="SNITMAW"/>
<dbReference type="InterPro" id="IPR036179">
    <property type="entry name" value="Ig-like_dom_sf"/>
</dbReference>
<reference evidence="1" key="2">
    <citation type="submission" date="2025-08" db="UniProtKB">
        <authorList>
            <consortium name="Ensembl"/>
        </authorList>
    </citation>
    <scope>IDENTIFICATION</scope>
</reference>